<dbReference type="AlphaFoldDB" id="A0AA39G590"/>
<evidence type="ECO:0000313" key="2">
    <source>
        <dbReference type="EMBL" id="KAK0181802.1"/>
    </source>
</evidence>
<evidence type="ECO:0000259" key="1">
    <source>
        <dbReference type="Pfam" id="PF20700"/>
    </source>
</evidence>
<protein>
    <recommendedName>
        <fullName evidence="1">Mutator-like transposase domain-containing protein</fullName>
    </recommendedName>
</protein>
<reference evidence="2" key="1">
    <citation type="journal article" date="2023" name="bioRxiv">
        <title>Scaffold-level genome assemblies of two parasitoid biocontrol wasps reveal the parthenogenesis mechanism and an associated novel virus.</title>
        <authorList>
            <person name="Inwood S."/>
            <person name="Skelly J."/>
            <person name="Guhlin J."/>
            <person name="Harrop T."/>
            <person name="Goldson S."/>
            <person name="Dearden P."/>
        </authorList>
    </citation>
    <scope>NUCLEOTIDE SEQUENCE</scope>
    <source>
        <strain evidence="2">Lincoln</strain>
        <tissue evidence="2">Whole body</tissue>
    </source>
</reference>
<dbReference type="Pfam" id="PF20700">
    <property type="entry name" value="Mutator"/>
    <property type="match status" value="1"/>
</dbReference>
<reference evidence="2" key="2">
    <citation type="submission" date="2023-03" db="EMBL/GenBank/DDBJ databases">
        <authorList>
            <person name="Inwood S.N."/>
            <person name="Skelly J.G."/>
            <person name="Guhlin J."/>
            <person name="Harrop T.W.R."/>
            <person name="Goldson S.G."/>
            <person name="Dearden P.K."/>
        </authorList>
    </citation>
    <scope>NUCLEOTIDE SEQUENCE</scope>
    <source>
        <strain evidence="2">Lincoln</strain>
        <tissue evidence="2">Whole body</tissue>
    </source>
</reference>
<comment type="caution">
    <text evidence="2">The sequence shown here is derived from an EMBL/GenBank/DDBJ whole genome shotgun (WGS) entry which is preliminary data.</text>
</comment>
<keyword evidence="3" id="KW-1185">Reference proteome</keyword>
<accession>A0AA39G590</accession>
<feature type="domain" description="Mutator-like transposase" evidence="1">
    <location>
        <begin position="97"/>
        <end position="159"/>
    </location>
</feature>
<gene>
    <name evidence="2" type="ORF">PV327_004050</name>
</gene>
<dbReference type="InterPro" id="IPR049012">
    <property type="entry name" value="Mutator_transp_dom"/>
</dbReference>
<name>A0AA39G590_MICHY</name>
<dbReference type="Proteomes" id="UP001168972">
    <property type="component" value="Unassembled WGS sequence"/>
</dbReference>
<sequence>MAMVKEKFFWKGRRVTEKVYKARMNQQKAGINNRKMFSAKVSEHNLGNKCGSKCNKNKYEFEGRQLYHTKTLAQGLICKKCNAVLSLLDKSEDKTACVWNAGVGHTTLSKILAALNVPSINSKTFRSHEQEVGNIAHEMAVASCVRATNEERQLTIKNATKMQQLL</sequence>
<proteinExistence type="predicted"/>
<organism evidence="2 3">
    <name type="scientific">Microctonus hyperodae</name>
    <name type="common">Parasitoid wasp</name>
    <dbReference type="NCBI Taxonomy" id="165561"/>
    <lineage>
        <taxon>Eukaryota</taxon>
        <taxon>Metazoa</taxon>
        <taxon>Ecdysozoa</taxon>
        <taxon>Arthropoda</taxon>
        <taxon>Hexapoda</taxon>
        <taxon>Insecta</taxon>
        <taxon>Pterygota</taxon>
        <taxon>Neoptera</taxon>
        <taxon>Endopterygota</taxon>
        <taxon>Hymenoptera</taxon>
        <taxon>Apocrita</taxon>
        <taxon>Ichneumonoidea</taxon>
        <taxon>Braconidae</taxon>
        <taxon>Euphorinae</taxon>
        <taxon>Microctonus</taxon>
    </lineage>
</organism>
<dbReference type="EMBL" id="JAQQBR010000002">
    <property type="protein sequence ID" value="KAK0181802.1"/>
    <property type="molecule type" value="Genomic_DNA"/>
</dbReference>
<evidence type="ECO:0000313" key="3">
    <source>
        <dbReference type="Proteomes" id="UP001168972"/>
    </source>
</evidence>